<dbReference type="EnsemblMetazoa" id="AATE013374-RA">
    <property type="protein sequence ID" value="AATE013374-PA.1"/>
    <property type="gene ID" value="AATE013374"/>
</dbReference>
<dbReference type="InterPro" id="IPR010512">
    <property type="entry name" value="DUF1091"/>
</dbReference>
<name>A0A182J8H3_ANOAO</name>
<protein>
    <submittedName>
        <fullName evidence="1">Uncharacterized protein</fullName>
    </submittedName>
</protein>
<dbReference type="PANTHER" id="PTHR21112:SF10">
    <property type="entry name" value="CHEMOSENSORY PROTEIN A 87A"/>
    <property type="match status" value="1"/>
</dbReference>
<evidence type="ECO:0000313" key="1">
    <source>
        <dbReference type="EnsemblMetazoa" id="AATE013374-PA.1"/>
    </source>
</evidence>
<sequence>MMTTVPSRGTLLVVAFIVLGHGAAAEQEYDMHIDKLEKMEGDGEYFTYNYTYEKISEMKYSIGAHVHQHKELDDSYTVKVLMARADLAEGSEFEVMFDLQKPLCEYMRTIYKTYFYEELEKVSNFPHYDTCPLPVAEYWIKEYVFDSEPYKEMMSEGRWKVEMMLMKGAVVCSGILMVNTVKLKA</sequence>
<proteinExistence type="predicted"/>
<accession>A0A182J8H3</accession>
<dbReference type="Pfam" id="PF06477">
    <property type="entry name" value="DUF1091"/>
    <property type="match status" value="1"/>
</dbReference>
<reference evidence="1" key="1">
    <citation type="submission" date="2022-08" db="UniProtKB">
        <authorList>
            <consortium name="EnsemblMetazoa"/>
        </authorList>
    </citation>
    <scope>IDENTIFICATION</scope>
    <source>
        <strain evidence="1">EBRO</strain>
    </source>
</reference>
<dbReference type="AlphaFoldDB" id="A0A182J8H3"/>
<organism evidence="1">
    <name type="scientific">Anopheles atroparvus</name>
    <name type="common">European mosquito</name>
    <dbReference type="NCBI Taxonomy" id="41427"/>
    <lineage>
        <taxon>Eukaryota</taxon>
        <taxon>Metazoa</taxon>
        <taxon>Ecdysozoa</taxon>
        <taxon>Arthropoda</taxon>
        <taxon>Hexapoda</taxon>
        <taxon>Insecta</taxon>
        <taxon>Pterygota</taxon>
        <taxon>Neoptera</taxon>
        <taxon>Endopterygota</taxon>
        <taxon>Diptera</taxon>
        <taxon>Nematocera</taxon>
        <taxon>Culicoidea</taxon>
        <taxon>Culicidae</taxon>
        <taxon>Anophelinae</taxon>
        <taxon>Anopheles</taxon>
    </lineage>
</organism>
<dbReference type="PANTHER" id="PTHR21112">
    <property type="entry name" value="CHEMOSENSORY PROTEIN A 29A-RELATED"/>
    <property type="match status" value="1"/>
</dbReference>
<dbReference type="VEuPathDB" id="VectorBase:AATE013374"/>